<keyword evidence="11" id="KW-0325">Glycoprotein</keyword>
<evidence type="ECO:0000256" key="12">
    <source>
        <dbReference type="PROSITE-ProRule" id="PRU00043"/>
    </source>
</evidence>
<evidence type="ECO:0000256" key="5">
    <source>
        <dbReference type="ARBA" id="ARBA00022737"/>
    </source>
</evidence>
<accession>A0A6V7HCA9</accession>
<dbReference type="PANTHER" id="PTHR24025:SF23">
    <property type="entry name" value="NEURAL-CADHERIN"/>
    <property type="match status" value="1"/>
</dbReference>
<keyword evidence="3" id="KW-0812">Transmembrane</keyword>
<dbReference type="PRINTS" id="PR00205">
    <property type="entry name" value="CADHERIN"/>
</dbReference>
<dbReference type="GO" id="GO:0005886">
    <property type="term" value="C:plasma membrane"/>
    <property type="evidence" value="ECO:0007669"/>
    <property type="project" value="UniProtKB-SubCell"/>
</dbReference>
<evidence type="ECO:0000256" key="8">
    <source>
        <dbReference type="ARBA" id="ARBA00022989"/>
    </source>
</evidence>
<keyword evidence="7" id="KW-0130">Cell adhesion</keyword>
<evidence type="ECO:0000256" key="6">
    <source>
        <dbReference type="ARBA" id="ARBA00022837"/>
    </source>
</evidence>
<dbReference type="GO" id="GO:0048513">
    <property type="term" value="P:animal organ development"/>
    <property type="evidence" value="ECO:0007669"/>
    <property type="project" value="UniProtKB-ARBA"/>
</dbReference>
<keyword evidence="15" id="KW-1185">Reference proteome</keyword>
<keyword evidence="2" id="KW-0245">EGF-like domain</keyword>
<evidence type="ECO:0000256" key="10">
    <source>
        <dbReference type="ARBA" id="ARBA00023157"/>
    </source>
</evidence>
<dbReference type="PROSITE" id="PS50268">
    <property type="entry name" value="CADHERIN_2"/>
    <property type="match status" value="7"/>
</dbReference>
<dbReference type="FunFam" id="2.60.40.60:FF:000116">
    <property type="entry name" value="Dachsous cadherin-related 2"/>
    <property type="match status" value="1"/>
</dbReference>
<dbReference type="GO" id="GO:0030154">
    <property type="term" value="P:cell differentiation"/>
    <property type="evidence" value="ECO:0007669"/>
    <property type="project" value="UniProtKB-ARBA"/>
</dbReference>
<dbReference type="SUPFAM" id="SSF49313">
    <property type="entry name" value="Cadherin-like"/>
    <property type="match status" value="7"/>
</dbReference>
<dbReference type="GO" id="GO:0005911">
    <property type="term" value="C:cell-cell junction"/>
    <property type="evidence" value="ECO:0007669"/>
    <property type="project" value="TreeGrafter"/>
</dbReference>
<evidence type="ECO:0000256" key="11">
    <source>
        <dbReference type="ARBA" id="ARBA00023180"/>
    </source>
</evidence>
<evidence type="ECO:0000256" key="9">
    <source>
        <dbReference type="ARBA" id="ARBA00023136"/>
    </source>
</evidence>
<dbReference type="FunFam" id="2.60.40.60:FF:000037">
    <property type="entry name" value="FAT atypical cadherin 1"/>
    <property type="match status" value="1"/>
</dbReference>
<feature type="domain" description="Cadherin" evidence="13">
    <location>
        <begin position="60"/>
        <end position="166"/>
    </location>
</feature>
<dbReference type="EMBL" id="CAJDYZ010009597">
    <property type="protein sequence ID" value="CAD1476826.1"/>
    <property type="molecule type" value="Genomic_DNA"/>
</dbReference>
<dbReference type="FunFam" id="2.60.40.60:FF:000106">
    <property type="entry name" value="FAT atypical cadherin 4"/>
    <property type="match status" value="1"/>
</dbReference>
<dbReference type="FunFam" id="2.60.40.60:FF:000029">
    <property type="entry name" value="Cadherin EGF LAG seven-pass G-type receptor 3"/>
    <property type="match status" value="1"/>
</dbReference>
<proteinExistence type="predicted"/>
<dbReference type="InterPro" id="IPR020894">
    <property type="entry name" value="Cadherin_CS"/>
</dbReference>
<dbReference type="Proteomes" id="UP000752696">
    <property type="component" value="Unassembled WGS sequence"/>
</dbReference>
<dbReference type="GO" id="GO:0007163">
    <property type="term" value="P:establishment or maintenance of cell polarity"/>
    <property type="evidence" value="ECO:0007669"/>
    <property type="project" value="UniProtKB-ARBA"/>
</dbReference>
<organism evidence="14 15">
    <name type="scientific">Heterotrigona itama</name>
    <dbReference type="NCBI Taxonomy" id="395501"/>
    <lineage>
        <taxon>Eukaryota</taxon>
        <taxon>Metazoa</taxon>
        <taxon>Ecdysozoa</taxon>
        <taxon>Arthropoda</taxon>
        <taxon>Hexapoda</taxon>
        <taxon>Insecta</taxon>
        <taxon>Pterygota</taxon>
        <taxon>Neoptera</taxon>
        <taxon>Endopterygota</taxon>
        <taxon>Hymenoptera</taxon>
        <taxon>Apocrita</taxon>
        <taxon>Aculeata</taxon>
        <taxon>Apoidea</taxon>
        <taxon>Anthophila</taxon>
        <taxon>Apidae</taxon>
        <taxon>Heterotrigona</taxon>
    </lineage>
</organism>
<feature type="domain" description="Cadherin" evidence="13">
    <location>
        <begin position="484"/>
        <end position="589"/>
    </location>
</feature>
<evidence type="ECO:0000256" key="3">
    <source>
        <dbReference type="ARBA" id="ARBA00022692"/>
    </source>
</evidence>
<keyword evidence="4" id="KW-0732">Signal</keyword>
<feature type="domain" description="Cadherin" evidence="13">
    <location>
        <begin position="378"/>
        <end position="483"/>
    </location>
</feature>
<comment type="caution">
    <text evidence="14">The sequence shown here is derived from an EMBL/GenBank/DDBJ whole genome shotgun (WGS) entry which is preliminary data.</text>
</comment>
<keyword evidence="5" id="KW-0677">Repeat</keyword>
<keyword evidence="8" id="KW-1133">Transmembrane helix</keyword>
<dbReference type="OrthoDB" id="6252479at2759"/>
<dbReference type="Gene3D" id="2.60.40.60">
    <property type="entry name" value="Cadherins"/>
    <property type="match status" value="7"/>
</dbReference>
<protein>
    <recommendedName>
        <fullName evidence="13">Cadherin domain-containing protein</fullName>
    </recommendedName>
</protein>
<gene>
    <name evidence="14" type="ORF">MHI_LOCUS690377</name>
</gene>
<dbReference type="FunFam" id="2.60.40.60:FF:000039">
    <property type="entry name" value="FAT atypical cadherin 3"/>
    <property type="match status" value="1"/>
</dbReference>
<sequence length="741" mass="80789">TGDVFSKKTLKYKHTHRPSSPENLYSLTVVATDNGKPPLSSKTVVYVNVVDANNNAPRFEQRSYLYPVPENYAVGKRVVQLTAKDDADFGVNAEVSYSLENVNGTEYFSIDEKSGWVYVRNSLANVPVGTTFLLKVQAIDKGVPPQRDQVSLTLVISGENKHAPTFAAVSHQVRVPENEPVNTTILTVSATDGDDGPNGMIRYKISAGNEKNEFFVHSITGAVTILEPLDYDLVQEYKLNITATDLGFEPKQAVAILTVNVSDINDNPPTFNQSVYEAYLPENSPPDSFVYKVIARDIDSPKYAVIQYKILGGTGKDHFRIREDTGEITSLISFDYEEANEYTLDIVAANPDSNPQMVGFTTVLVHVTGVNEYYPKFIQPVFHMDVSESADVGTSVGLVQATDQDAGEDGKVYYLFVGSSNDRGFSIGSESGIIRVSRRLDRETQNRVVLTVMTKNGGGIRGNDTDEAQVIVSIQDGNDPPEFLQSTYDATVSEGAAHGTRVLTVRAVDKDIKPQNNQFSYSIIGGNVGQAFKVDPQTGDIETAKQLDRETIPAYDLTIGAIDTGSPPQTGTAAVHIELLDINDNGPIFDPPEVLGYVNENEPAGTVVITLSATDPDLPPNGAPFTYKLVGGRQSDMVTLDKHTGVLKTTRSLDREAMPQLDLVIEVEDSGVPRMRNEHTITVIVMDQNDSPSSPRSVHVIVHSFNEQIPLGKIADVHPNDPDITGSYSCKILQGSNPKIL</sequence>
<evidence type="ECO:0000256" key="4">
    <source>
        <dbReference type="ARBA" id="ARBA00022729"/>
    </source>
</evidence>
<dbReference type="Pfam" id="PF00028">
    <property type="entry name" value="Cadherin"/>
    <property type="match status" value="6"/>
</dbReference>
<feature type="domain" description="Cadherin" evidence="13">
    <location>
        <begin position="1"/>
        <end position="59"/>
    </location>
</feature>
<evidence type="ECO:0000256" key="1">
    <source>
        <dbReference type="ARBA" id="ARBA00004251"/>
    </source>
</evidence>
<evidence type="ECO:0000259" key="13">
    <source>
        <dbReference type="PROSITE" id="PS50268"/>
    </source>
</evidence>
<dbReference type="FunFam" id="2.60.40.60:FF:000080">
    <property type="entry name" value="FAT atypical cadherin 1"/>
    <property type="match status" value="1"/>
</dbReference>
<dbReference type="AlphaFoldDB" id="A0A6V7HCA9"/>
<keyword evidence="10" id="KW-1015">Disulfide bond</keyword>
<name>A0A6V7HCA9_9HYME</name>
<dbReference type="SMART" id="SM00112">
    <property type="entry name" value="CA"/>
    <property type="match status" value="7"/>
</dbReference>
<dbReference type="GO" id="GO:0007156">
    <property type="term" value="P:homophilic cell adhesion via plasma membrane adhesion molecules"/>
    <property type="evidence" value="ECO:0007669"/>
    <property type="project" value="InterPro"/>
</dbReference>
<dbReference type="GO" id="GO:0001736">
    <property type="term" value="P:establishment of planar polarity"/>
    <property type="evidence" value="ECO:0007669"/>
    <property type="project" value="UniProtKB-ARBA"/>
</dbReference>
<dbReference type="GO" id="GO:0048731">
    <property type="term" value="P:system development"/>
    <property type="evidence" value="ECO:0007669"/>
    <property type="project" value="UniProtKB-ARBA"/>
</dbReference>
<dbReference type="CDD" id="cd11304">
    <property type="entry name" value="Cadherin_repeat"/>
    <property type="match status" value="7"/>
</dbReference>
<dbReference type="GO" id="GO:0048589">
    <property type="term" value="P:developmental growth"/>
    <property type="evidence" value="ECO:0007669"/>
    <property type="project" value="UniProtKB-ARBA"/>
</dbReference>
<evidence type="ECO:0000313" key="15">
    <source>
        <dbReference type="Proteomes" id="UP000752696"/>
    </source>
</evidence>
<feature type="domain" description="Cadherin" evidence="13">
    <location>
        <begin position="272"/>
        <end position="377"/>
    </location>
</feature>
<evidence type="ECO:0000256" key="7">
    <source>
        <dbReference type="ARBA" id="ARBA00022889"/>
    </source>
</evidence>
<dbReference type="PANTHER" id="PTHR24025">
    <property type="entry name" value="DESMOGLEIN FAMILY MEMBER"/>
    <property type="match status" value="1"/>
</dbReference>
<keyword evidence="6 12" id="KW-0106">Calcium</keyword>
<feature type="non-terminal residue" evidence="14">
    <location>
        <position position="741"/>
    </location>
</feature>
<evidence type="ECO:0000256" key="2">
    <source>
        <dbReference type="ARBA" id="ARBA00022536"/>
    </source>
</evidence>
<feature type="domain" description="Cadherin" evidence="13">
    <location>
        <begin position="590"/>
        <end position="697"/>
    </location>
</feature>
<keyword evidence="9" id="KW-0472">Membrane</keyword>
<dbReference type="InterPro" id="IPR015919">
    <property type="entry name" value="Cadherin-like_sf"/>
</dbReference>
<dbReference type="InterPro" id="IPR002126">
    <property type="entry name" value="Cadherin-like_dom"/>
</dbReference>
<dbReference type="GO" id="GO:0005509">
    <property type="term" value="F:calcium ion binding"/>
    <property type="evidence" value="ECO:0007669"/>
    <property type="project" value="UniProtKB-UniRule"/>
</dbReference>
<feature type="domain" description="Cadherin" evidence="13">
    <location>
        <begin position="167"/>
        <end position="271"/>
    </location>
</feature>
<reference evidence="14" key="1">
    <citation type="submission" date="2020-07" db="EMBL/GenBank/DDBJ databases">
        <authorList>
            <person name="Nazaruddin N."/>
        </authorList>
    </citation>
    <scope>NUCLEOTIDE SEQUENCE</scope>
</reference>
<dbReference type="InterPro" id="IPR050971">
    <property type="entry name" value="Cadherin-domain_protein"/>
</dbReference>
<dbReference type="PROSITE" id="PS00232">
    <property type="entry name" value="CADHERIN_1"/>
    <property type="match status" value="2"/>
</dbReference>
<comment type="subcellular location">
    <subcellularLocation>
        <location evidence="1">Cell membrane</location>
        <topology evidence="1">Single-pass type I membrane protein</topology>
    </subcellularLocation>
</comment>
<feature type="non-terminal residue" evidence="14">
    <location>
        <position position="1"/>
    </location>
</feature>
<evidence type="ECO:0000313" key="14">
    <source>
        <dbReference type="EMBL" id="CAD1476826.1"/>
    </source>
</evidence>